<dbReference type="InterPro" id="IPR021604">
    <property type="entry name" value="CopK"/>
</dbReference>
<protein>
    <recommendedName>
        <fullName evidence="4">Copper resistance protein K</fullName>
    </recommendedName>
</protein>
<evidence type="ECO:0000313" key="3">
    <source>
        <dbReference type="Proteomes" id="UP001265550"/>
    </source>
</evidence>
<keyword evidence="1" id="KW-0732">Signal</keyword>
<evidence type="ECO:0008006" key="4">
    <source>
        <dbReference type="Google" id="ProtNLM"/>
    </source>
</evidence>
<organism evidence="2 3">
    <name type="scientific">Hydrogenophaga laconesensis</name>
    <dbReference type="NCBI Taxonomy" id="1805971"/>
    <lineage>
        <taxon>Bacteria</taxon>
        <taxon>Pseudomonadati</taxon>
        <taxon>Pseudomonadota</taxon>
        <taxon>Betaproteobacteria</taxon>
        <taxon>Burkholderiales</taxon>
        <taxon>Comamonadaceae</taxon>
        <taxon>Hydrogenophaga</taxon>
    </lineage>
</organism>
<dbReference type="Gene3D" id="2.40.10.300">
    <property type="entry name" value="Copper resistance protein K"/>
    <property type="match status" value="1"/>
</dbReference>
<proteinExistence type="predicted"/>
<dbReference type="Proteomes" id="UP001265550">
    <property type="component" value="Unassembled WGS sequence"/>
</dbReference>
<evidence type="ECO:0000313" key="2">
    <source>
        <dbReference type="EMBL" id="MDR7097173.1"/>
    </source>
</evidence>
<reference evidence="2 3" key="1">
    <citation type="submission" date="2023-07" db="EMBL/GenBank/DDBJ databases">
        <title>Sorghum-associated microbial communities from plants grown in Nebraska, USA.</title>
        <authorList>
            <person name="Schachtman D."/>
        </authorList>
    </citation>
    <scope>NUCLEOTIDE SEQUENCE [LARGE SCALE GENOMIC DNA]</scope>
    <source>
        <strain evidence="2 3">BE240</strain>
    </source>
</reference>
<dbReference type="EMBL" id="JAVDWE010000020">
    <property type="protein sequence ID" value="MDR7097173.1"/>
    <property type="molecule type" value="Genomic_DNA"/>
</dbReference>
<feature type="signal peptide" evidence="1">
    <location>
        <begin position="1"/>
        <end position="19"/>
    </location>
</feature>
<accession>A0ABU1VI63</accession>
<evidence type="ECO:0000256" key="1">
    <source>
        <dbReference type="SAM" id="SignalP"/>
    </source>
</evidence>
<gene>
    <name evidence="2" type="ORF">J2X09_004947</name>
</gene>
<name>A0ABU1VI63_9BURK</name>
<dbReference type="Pfam" id="PF11525">
    <property type="entry name" value="CopK"/>
    <property type="match status" value="1"/>
</dbReference>
<dbReference type="RefSeq" id="WP_204735774.1">
    <property type="nucleotide sequence ID" value="NZ_JAVDWE010000020.1"/>
</dbReference>
<dbReference type="InterPro" id="IPR038644">
    <property type="entry name" value="CopK_sf"/>
</dbReference>
<comment type="caution">
    <text evidence="2">The sequence shown here is derived from an EMBL/GenBank/DDBJ whole genome shotgun (WGS) entry which is preliminary data.</text>
</comment>
<sequence length="94" mass="9948">MKTKLALAALALASTSVFAGHAAVEAAKEIIPLKDGGNLYIFPDGKMGKESRVGTSVYLKKGEVLEAANGRSIPVTSNEVARMDYLLSKDHSNN</sequence>
<feature type="chain" id="PRO_5047258095" description="Copper resistance protein K" evidence="1">
    <location>
        <begin position="20"/>
        <end position="94"/>
    </location>
</feature>
<keyword evidence="3" id="KW-1185">Reference proteome</keyword>